<protein>
    <submittedName>
        <fullName evidence="1">Uncharacterized protein</fullName>
    </submittedName>
</protein>
<dbReference type="Proteomes" id="UP001519363">
    <property type="component" value="Unassembled WGS sequence"/>
</dbReference>
<proteinExistence type="predicted"/>
<comment type="caution">
    <text evidence="1">The sequence shown here is derived from an EMBL/GenBank/DDBJ whole genome shotgun (WGS) entry which is preliminary data.</text>
</comment>
<dbReference type="EMBL" id="JAGIOO010000001">
    <property type="protein sequence ID" value="MBP2479119.1"/>
    <property type="molecule type" value="Genomic_DNA"/>
</dbReference>
<evidence type="ECO:0000313" key="2">
    <source>
        <dbReference type="Proteomes" id="UP001519363"/>
    </source>
</evidence>
<keyword evidence="2" id="KW-1185">Reference proteome</keyword>
<accession>A0ABS5ARC5</accession>
<evidence type="ECO:0000313" key="1">
    <source>
        <dbReference type="EMBL" id="MBP2479119.1"/>
    </source>
</evidence>
<sequence length="267" mass="29400">MRSETKRIIRGYAKSAGLVDNPWIALEILAKAGNRATNVSFAEDAQRLALGAEAQGIAMNQVELSGAAATRGLTSAVCLAAQGMGCRVVTVGNDGSRSDRFVVVVGPQIAVEALRLILPAMNNLVLRHGKQAAVSRFPGDLIGQNRLAIQVDRHRYTEGWVIGWASLLADRIDAHRRWLFDERTPDAKKFTARHGITARTVINAQEVLTANTFRSLFPRLTVDPVHMYDTDAFDAGRTGEELDWQSVWETEDLHRALPEDLRAEYGL</sequence>
<dbReference type="RefSeq" id="WP_143343186.1">
    <property type="nucleotide sequence ID" value="NZ_JAGIOO010000001.1"/>
</dbReference>
<organism evidence="1 2">
    <name type="scientific">Crossiella equi</name>
    <dbReference type="NCBI Taxonomy" id="130796"/>
    <lineage>
        <taxon>Bacteria</taxon>
        <taxon>Bacillati</taxon>
        <taxon>Actinomycetota</taxon>
        <taxon>Actinomycetes</taxon>
        <taxon>Pseudonocardiales</taxon>
        <taxon>Pseudonocardiaceae</taxon>
        <taxon>Crossiella</taxon>
    </lineage>
</organism>
<gene>
    <name evidence="1" type="ORF">JOF53_007991</name>
</gene>
<name>A0ABS5ARC5_9PSEU</name>
<reference evidence="1 2" key="1">
    <citation type="submission" date="2021-03" db="EMBL/GenBank/DDBJ databases">
        <title>Sequencing the genomes of 1000 actinobacteria strains.</title>
        <authorList>
            <person name="Klenk H.-P."/>
        </authorList>
    </citation>
    <scope>NUCLEOTIDE SEQUENCE [LARGE SCALE GENOMIC DNA]</scope>
    <source>
        <strain evidence="1 2">DSM 44580</strain>
    </source>
</reference>